<feature type="domain" description="SD-repeat containing protein B" evidence="7">
    <location>
        <begin position="3662"/>
        <end position="3770"/>
    </location>
</feature>
<accession>A0AA51MP43</accession>
<feature type="domain" description="SD-repeat containing protein B" evidence="7">
    <location>
        <begin position="5585"/>
        <end position="5692"/>
    </location>
</feature>
<feature type="domain" description="SD-repeat containing protein B" evidence="7">
    <location>
        <begin position="2867"/>
        <end position="2984"/>
    </location>
</feature>
<feature type="domain" description="SD-repeat containing protein B" evidence="7">
    <location>
        <begin position="3895"/>
        <end position="3975"/>
    </location>
</feature>
<feature type="domain" description="SD-repeat containing protein B" evidence="7">
    <location>
        <begin position="2641"/>
        <end position="2752"/>
    </location>
</feature>
<sequence>MSHSPSLLGLRVLWLCVFLLFPALASATPSVTIGRFGPGTVDGTAPFNVLGSCADTADQRIDGEDCGEGNGVVRTQDSVSHIWSITADGYDPGAPNLKNVVLEQTITPSTNAVIQFDSLPVACTPKAGGGTTPASAIVDNGSGSWKLTCNLGEFSEGQQKSLTVNVKISGKSWNGSDYTSSQRVYSMADDGVTENATGATYADVGPIKISAQPAYDLVHSINTTHGFYNADTGVRAVKDLNGDGVINTADNEAGYYTYSLIRLAAARKTGIEAVNQPIVFKDTFKATALAESGADFPLEFYVTECRDNPSQWGGEVFGSKSYYPSFDNGSYKYHALNSGTCQLVRDTPTDPTSVAFTATLNNVDLSGTHYPTLGFGGVDYSAGPYYAADYRVQFFIPFRSIDMTDGAMDDQGSVYLSSVLSDFDPNGLSGTSNYGTDLEPGYDGAPMNGLRGNNRLGPTEYLLTIRGSFNKRNIKNVNDAVTAYTYTSPSSWHGGDGEMEPEQFYAGWVHYVNNGTKSLENPMSCDVFDNTVQRLTDRGDTGGTAGTYAYVGTYAPNGFDYRNYVVEYGHIDLTGDDPLDRNHDGTKDYDITTGRYHGDWAKARAARCDDGVPVGGWFTDPTQVPGGIDEVNATRVRLTDTAKAAGVAFDPGHEMRFVVPLKIRDKFHSGPYAGQTIPVGTVAANFGGVRADNWKAGGTATALGSWTARNYDASPETGDTDGDRVTISRIKMTLDSESLEPVAIPGNTANTLAGSQIVWKVNTAVQSTLPKPSAAENLQIIDELPPEATYNGSCTTAQAGGTPPSLVEYNTDRNGNPKPGYTRLLWNFGNVTANTIIPPRIFCTDTDPLAPNGTSVVNYAEMRADNVITALSARSDIHSIRLEQTGSIQVAKKVDMPLDDLNDDQVYTLSWANFAPAFKIDKPTIIDVLPFLSGGGDGAAAKSARTPASNFHGKLVLTAAPTITWLDGSSPTGADPFPTLGDWYYSADAPETINYNPDENAAEGTTNWCLEAAFGTASCPANFAAVTALKFVSHYDLEKDGNPRKGMTAQFTLQAGDTSDPNSANANKPGDLYTNRFAFDTTSIDPPQFLRSNNVSVQVAAYSIGDFIFADNNQNGLYDVGVDAPAPDGITVDLYDSADKKVATTTTGVVGAGRFLFEPLASGQYYIKIPAGQFQSSGKLFGWQASVVPDGATEEGNGNEAVDQHGYAAGALTSTGIRTGLITLSANPPPPGGVPTGNEPMGDNAGSITDPTGDDFSNLTLDIGLVPPPASLGDTVWNDVNQNGMQDVGEQGLSNVLVKLLDKDGVELKNLRTDSAGKYEFTNLSAGSYYVEVVRPAGYSLSAKDQGADDTSDSDMNPVDGRSALITLGFGVHDPKVDAGLFRAASIGDRVWLDANGDGVQDASETTNLANVTILLQDSAGNTLDTTDTDTNGAYLFSGLQPGNYKVKIDTTDADLVGYTLTTDNNPHSVTLAEGQAYVDADFGFVNFASVGDRVWEDRNGNGIQDDGEPGIAGVTVRLLDSTGTTVVKTTTTDASGLYLFSNVTPGNYLLEFAKPEGFSGFVTASQGADLAKNSDADVLTGRTATFTLSGGATLRDFDAGFYRAASVGDLLWFDANGNGMQDVGEPGVAGTTVTLSGTRGDGAALAAISKTTDASGVYGFDDLYPGNYTVTFSLPAGMTFTSQNQGANDAQDSDVGTDGITSAVVQSGEKNLTLDAGVRPAAVSGRVWIDNNVPNAQDDGISAEDGVVGVSVNLIDTTSGAVVATTTTGADGLYTFTGVLPGSYQVQVLEPANMGFVAQNQGGDDTKDSDVEVANGKSQVFTVSSGDTVTDLDAGIEPGRLGDRVWLDLNSNNLQDSGEPGVANVTVNLLDGSGAVVATQATDATGFYDFAAVLPGAYTVQFIAPAGMTLVTANQGTDDTLDSDPSADGKIAVTIVSGVGNQTVDAGILPAKLGDFAWLDRDADGTQGATEPPVVGMTVNLLDASGNPVNDMGGNPVTAVTDANGKYAFVVLPGTYRVSFNLPASAVFSALDQGGNDAADSDAVLATSMTPVVTLASGDENLTLDAGLAITSVSGFVIEDRNANGTQDSGETGIAGVTLTLTGTDVFGNPVAALTTTTDANGFYRFDKLAPGTYAVSETNPVNYVSSASLPGNAVGAAVVDADALTTPALGGTPSENNNFLDYRLGSIAGQVREDVDYDGELADADSGMAGVTVTLFTDPNGDGNPADGVEVATTTTNSSGAYLFNALTPGNYTVVETDFAQWQSTADTQGTNDNRIPVVLASAQASTGNDFLDAKQQGGLSGVVWTDTNTDGVRDAAETGIPSVTVKVLDSNGTVVATLITDSSGVYTAANLPPGDYRVQLDPATLPAGMQQTGDPDGLLDHQTNAEVKPAQVTSGLDFGYVGNVFLGDFVWHDLNANGIQDAGEPGLAGVTATLYLDGNGNGLAESGEQLQSVVTPATGAYAFHDLLPLDYLVNFTLPNGYVRSPQNQGADDAKDSDADANGQAAVSLKTGTNATIDAGFYQLGQLGDYVWLDADANGVQDAAEPVIAGMAVQLLDAAGAQLASTTTDANGRYVFADLPPAAYGVKFTAPAGMSFTSALQGGDTALDSDVDGGGMANATLVSGTNLLTVDAGITPAAITGRVWIDNDTPNATDDGVEAGVVGVGVNLIDTNTGNVVATTTTGADGIYRFIGVLPGDYQVQVIEPANMGFVKQDQGGDDSKDSDVTPTDGKSQVFTVTSGNTVSDIDAGIEPGALGDRVWLDSNGNNLQDSGEPGIANITVNLLDSNGAVVATQITDATGFYNFAAVLPGDYTVQFVVPAGMTLVTANQGLDDTLDSDPAADGKIAVTIVSGVGNQTVDAGIVPAKLGDYVWQDLNGNGKQDAAEPVVAGLVVNLLDKDGKPMLDVGGNAITTTTAQDGKYQFMVLPGEYRVGFSLPTGMAATTVDQGGDDAADSDADPATLMTPAVTLASAAADVTLDLGLAPATISGYVIDDANANGVQDTGERVIVGVTVTLSGKDTFGVEITETTTTDANGLYSFTVPAGQYTLKETNPADYISSGSKAGSASGASVIGMDEVMTPVAGGSTSERNDFFDYRVGSIAGQVRDDANYNGALTDTETGIPGVTMTLLLDDVEVARTATDNDGKYSFTNLQPGNYVVVETDLALWDSTADIEGANDNRVAVTLASAQHSTGNDFLDSKQKGSLSGVVWTDTDTDGVRDAEETGIPNMTVKVLDSNGSVVATLTTDNTGAYTAADLPPGNYTVQIDPATLPAGTQQTGDPDAVLDHQTTAEVMPMQVTSGLDFGYVGNVFLGDRVWHDLNANGIQDDGEPGLAGVTVMLYRDANGNAVAESDEQLHSVVTPASGAYLFPNLLPLDYLVKFTLPNGYLRSPQNQGADDGKDSDTDANGQVAVSLKTGANATIDAGFYQLAKLGDYVWLDANANGVQDAAEPLMAGVEVQLLDSAAQTLATTVTDSNGNYVFSDLTPTAYSVKFVAPTGMSFTTAKQGTDAALDSDVDSNGLATVTLSSGETQLGIDAGITPAAISGRVWIDNNTPNAQDEGIGTEAGVVGVGVNLIDVKTGKVVATTTTGADGIYRFIGVLPGDYQVQVLEPANMGFVTQDQGGDDSKDSDVTLESGKSHTFSVTSGDSITDVDAGIEPGALGDRVWLDSNGNNLQDSSEPGIANITVNLLDSNGAVVATQITDATGFYNFAAVLPGDYTVQFVVPAGMTLVTANQGLDDTLDSDPATDGKIAVTIVSGVGNQTVDAGIVPAKLGDYVWQDLNGNGKQDAAEPVVAGLVVNLLDKDGKPMLDVGGNAITTTTAQDGKYQFMVLPGEYRVGFSLPTGMAATTVDQGGDDAADSDADPATLMTPAVTLASAAADVTLDLGLAPATVSGYVIDDANANGVQDTGERVIVGVTVTLSGKDAFGVEITETTTTDANGLYSFTVPAGQYTLKETNPADYISSGSKAGSAAGASVIGMDEVMTPVAGGSTSERNDFFDYRVGSIAGQVRDDANYNGALTDTETGIPGVTMTLLLDDVEVAQTATDSQGNYLFSNLKPGNYVIVETDLALWSSTADIDATNDNRVAVTLASAQHSTGNDFLDSKQKGSLSGVVWTDTNSDGVRDGGESVLASVSVTVLDSSGNPVATLTTDGQGAYSAADLPPGTYTVNVDPASLPAGSQQTGDPDGVKDHQTLAVIKPSQNTSGLDFGYATLVALGDKVWHDLNANGVQDAEEPGLAGVMVALYRDANNNGSPDADEQVKAVLTDGTGAYLFSKLLPVDYLVTFSVPTGYERSPAKQGSNGDTDSDADANGHVKVSLVNGATLAVDAGFYQRGRLGDYVWLDANQNGLQEANEPAITGMTVNLLDSNGATVASTTTDAAGFYQFDKLIPGNYQVQWVAPQGIVFTQQDVVGDDVLDSDANSSGIAPVVLASGQTIASVDAGILPAAVSGRVWIDRNANGLDDAAEEAGVPGVRVNLLDAKTGAVVATTTTGGDGEYNFTGILPGDYLVETVQPATMVFVTPDQGDDDTRDSDVQVASGRSPSFVLNSSTSVTDVDAGIQPGELGDHVWLDQNNNGLQDAGEAGIGNVTVNLLDGSGNVVATQATDATGFYNFTGVLPGDYSVQFVLPQGAQFTASNNGSDDALDSDVDAAGKVAVTVISTVGNQTVDAGIVPATISGTVLDDRNANGVQNDDDIPVSGVVVTVTGTDVLGNPVTLETTTDTAGHYSIAVPPGTYTVTETNPSTAVSTGSEAGTQGSTVVDKDAISVTVNSGQVSANNDFLDYMPARLSGQVRDDANGNGVLSDAENGIASISVSLWLGDTLVATEMTDTNGVYVFENVQPGTYSVRETDRNGWLSTADVDGANDNTVSVTLASGDDKQGHDFLDTYPVNITGQVRDDTDRDGDLNDADTGMPGVTVTLLLDGKPVQTTTTNDNGEYSFAAVPPGDYVITTTDPSPYAPSGDVDGGQDARIAVTVFSGTAVVDQDLLYANMQGSLGDWVWLDRNNDSLQDSSEPVLAGITVVLSGKDTAGNAVNLTTTTDATGKYLFAKLVPGVYTIEYQLPLGMRLTLPNQGDNEALDSDPEILSRQVTVTLAAGEHNHNVDAGVRPASVSGALWEDRNGDGLLTRGEAPLASVPVALFTDPNGDGNPADGVQVGTTNSGVDGVYGFDGLIPGTYVVVVSPPSGYVPVPPNQGTDPAINSSVLVDRRLPVTLESGETVDKNGGFYVLGSVGDRLWLDLNGNGKQEAAEPGIRDVTLALLTQAGEPVMNPLNPELPYRVVSDVNGVYRFDNLLPGQYFVQLENLDGFVLTQTDAGTDDAQDSDANANGRMPALVQSGLHNPDVDAGLLPASVSGRVWSDHNSSNGVDDGLYAEPGTVGIVVNLLDKDGNLVATTTTGVDGIYSFSGVLPGDYQLEFVTPNSMTLVAANQGEDDTRDSDADVETGRSPLFTVTSSTGVQDVDAGIQAGTLGDRVWVDLNANGLQDSGEPGVAGVTVKLLDSADKDVALTTTDASGFYAFRDVIPGTYTVQFVLAADMKLTATDQGDDDALDSDADPLTGKVSAQVSSGAAGNQTVDAGILPTKLGDHVWLDANKNGVQDEGEMPLANVTVLLLNADGEKVASTSTDNAGNYQFSVAAGTYSVQVVAMDSAFTAATQGDNAERDSDVDNSGATPLLTFTSGITNMTLDAGILPASISGKVVNDVLANGVVESTDGGIANITVTLSGTDSFGNPISLTTVSAADGSYQFLVPPGVYTLTETQPQGYVSTGSSAGSGDGSVISDDQVQVTVASNATVQDVNFLDHDPASYVVLSGNVVDDRNHNGQADAGENGLPGVDVTLFTDPNGDGDPADGVAMETAITDSSGSFTFNGMPPGQYVVMESDPLNYESTADSAGANDNRVPVTLVSGQVPTKPLFLDAKPHGSLSGHVLLDTDKDGDLADPDNGLAGINVLLFTDPNGDGNSDDGERVDAVLTDETGRYVFTNVLAGNWVIVAVDQAGYVSTADITLPNDNRIPVVVDVVNGVNECRLPNGTATCTGLDFLDAPLNSGIQLLKTAYQGHDAGAKCGTDAAKTELTLVDIDKDKRENVTYCFEITNTGDNWLAQVALLDETLGLTADKLQALGDIPALLAPSSRDAKARMRYYYEHVITAGIVNKASVTAKPALEDGTVLAGGVDTSSDSLVNVRFVFDPPTATKTVTATGEQVMLWQMVWINSSSDSVAGVEIYDGVPAGTYYAAMQAGAHVSPDGVYCETRGSSRTDICRYEAPSAEFPRGRVFWKGTIGADLGNATEQAALNEVVIRFYSVLNKAGDQQTIENQASSSWDLDADGKPEYADFKTDNGSTDDFGDSTSISMGAPAQIPTLGEWALWMLSLLMVLVAFGYRRKAS</sequence>
<feature type="domain" description="SD-repeat containing protein B" evidence="7">
    <location>
        <begin position="4008"/>
        <end position="4085"/>
    </location>
</feature>
<evidence type="ECO:0000313" key="10">
    <source>
        <dbReference type="EMBL" id="WML86681.1"/>
    </source>
</evidence>
<feature type="signal peptide" evidence="6">
    <location>
        <begin position="1"/>
        <end position="27"/>
    </location>
</feature>
<dbReference type="GO" id="GO:0005576">
    <property type="term" value="C:extracellular region"/>
    <property type="evidence" value="ECO:0007669"/>
    <property type="project" value="UniProtKB-SubCell"/>
</dbReference>
<feature type="domain" description="SD-repeat containing protein B" evidence="7">
    <location>
        <begin position="1952"/>
        <end position="2069"/>
    </location>
</feature>
<protein>
    <submittedName>
        <fullName evidence="10">IPTL-CTERM sorting domain-containing protein</fullName>
    </submittedName>
</protein>
<feature type="domain" description="SD-repeat containing protein B" evidence="7">
    <location>
        <begin position="1385"/>
        <end position="1465"/>
    </location>
</feature>
<gene>
    <name evidence="9" type="ORF">RCC75_04935</name>
    <name evidence="10" type="ORF">RCG00_20645</name>
</gene>
<feature type="domain" description="SD-repeat containing protein B" evidence="7">
    <location>
        <begin position="2528"/>
        <end position="2636"/>
    </location>
</feature>
<dbReference type="Proteomes" id="UP001223336">
    <property type="component" value="Unassembled WGS sequence"/>
</dbReference>
<feature type="domain" description="SD-repeat containing protein B" evidence="7">
    <location>
        <begin position="2305"/>
        <end position="2394"/>
    </location>
</feature>
<dbReference type="Pfam" id="PF17210">
    <property type="entry name" value="SdrD_B"/>
    <property type="match status" value="42"/>
</dbReference>
<feature type="domain" description="SD-repeat containing protein B" evidence="7">
    <location>
        <begin position="1726"/>
        <end position="1837"/>
    </location>
</feature>
<feature type="domain" description="SD-repeat containing protein B" evidence="7">
    <location>
        <begin position="5471"/>
        <end position="5581"/>
    </location>
</feature>
<evidence type="ECO:0000256" key="2">
    <source>
        <dbReference type="ARBA" id="ARBA00022525"/>
    </source>
</evidence>
<dbReference type="InterPro" id="IPR013783">
    <property type="entry name" value="Ig-like_fold"/>
</dbReference>
<dbReference type="SUPFAM" id="SSF117074">
    <property type="entry name" value="Hypothetical protein PA1324"/>
    <property type="match status" value="43"/>
</dbReference>
<proteinExistence type="predicted"/>
<evidence type="ECO:0000256" key="1">
    <source>
        <dbReference type="ARBA" id="ARBA00004613"/>
    </source>
</evidence>
<keyword evidence="3 6" id="KW-0732">Signal</keyword>
<feature type="domain" description="SD-repeat containing protein B" evidence="7">
    <location>
        <begin position="4897"/>
        <end position="4972"/>
    </location>
</feature>
<feature type="domain" description="SD-repeat containing protein B" evidence="7">
    <location>
        <begin position="3313"/>
        <end position="3427"/>
    </location>
</feature>
<feature type="domain" description="SD-repeat containing protein B" evidence="7">
    <location>
        <begin position="5233"/>
        <end position="5350"/>
    </location>
</feature>
<feature type="domain" description="SD-repeat containing protein B" evidence="7">
    <location>
        <begin position="1606"/>
        <end position="1719"/>
    </location>
</feature>
<feature type="domain" description="SD-repeat containing protein B" evidence="7">
    <location>
        <begin position="3102"/>
        <end position="3180"/>
    </location>
</feature>
<feature type="domain" description="SD-repeat containing protein B" evidence="7">
    <location>
        <begin position="2074"/>
        <end position="2156"/>
    </location>
</feature>
<evidence type="ECO:0000256" key="4">
    <source>
        <dbReference type="SAM" id="MobiDB-lite"/>
    </source>
</evidence>
<feature type="domain" description="SD-repeat containing protein B" evidence="7">
    <location>
        <begin position="4112"/>
        <end position="4194"/>
    </location>
</feature>
<evidence type="ECO:0000313" key="11">
    <source>
        <dbReference type="Proteomes" id="UP001223336"/>
    </source>
</evidence>
<organism evidence="10">
    <name type="scientific">Thiothrix subterranea</name>
    <dbReference type="NCBI Taxonomy" id="2735563"/>
    <lineage>
        <taxon>Bacteria</taxon>
        <taxon>Pseudomonadati</taxon>
        <taxon>Pseudomonadota</taxon>
        <taxon>Gammaproteobacteria</taxon>
        <taxon>Thiotrichales</taxon>
        <taxon>Thiotrichaceae</taxon>
        <taxon>Thiothrix</taxon>
    </lineage>
</organism>
<feature type="domain" description="SD-repeat containing protein B" evidence="7">
    <location>
        <begin position="2756"/>
        <end position="2864"/>
    </location>
</feature>
<feature type="transmembrane region" description="Helical" evidence="5">
    <location>
        <begin position="6365"/>
        <end position="6381"/>
    </location>
</feature>
<feature type="domain" description="SD-repeat containing protein B" evidence="7">
    <location>
        <begin position="4997"/>
        <end position="5109"/>
    </location>
</feature>
<feature type="domain" description="SD-repeat containing protein B" evidence="7">
    <location>
        <begin position="1841"/>
        <end position="1949"/>
    </location>
</feature>
<feature type="domain" description="SD-repeat containing protein B" evidence="7">
    <location>
        <begin position="1103"/>
        <end position="1172"/>
    </location>
</feature>
<dbReference type="PANTHER" id="PTHR23303">
    <property type="entry name" value="CARBOXYPEPTIDASE REGULATORY REGION-CONTAINING"/>
    <property type="match status" value="1"/>
</dbReference>
<feature type="domain" description="SD-repeat containing protein B" evidence="7">
    <location>
        <begin position="4794"/>
        <end position="4872"/>
    </location>
</feature>
<feature type="domain" description="SD-repeat containing protein B" evidence="7">
    <location>
        <begin position="2189"/>
        <end position="2276"/>
    </location>
</feature>
<dbReference type="PANTHER" id="PTHR23303:SF15">
    <property type="entry name" value="COLOSSIN-A"/>
    <property type="match status" value="1"/>
</dbReference>
<reference evidence="10 11" key="1">
    <citation type="submission" date="2023-08" db="EMBL/GenBank/DDBJ databases">
        <title>New molecular markers tilS and rpoB for phylogenetic and monitoring studies of the genus Thiothrix biodiversity.</title>
        <authorList>
            <person name="Ravin N.V."/>
            <person name="Smolyakov D."/>
            <person name="Markov N.D."/>
            <person name="Beletsky A.V."/>
            <person name="Mardanov A.V."/>
            <person name="Rudenko T.S."/>
            <person name="Grabovich M.Y."/>
        </authorList>
    </citation>
    <scope>NUCLEOTIDE SEQUENCE</scope>
    <source>
        <strain evidence="10">DNT52</strain>
        <strain evidence="9 11">H33</strain>
    </source>
</reference>
<dbReference type="Proteomes" id="UP001229862">
    <property type="component" value="Chromosome"/>
</dbReference>
<evidence type="ECO:0000313" key="9">
    <source>
        <dbReference type="EMBL" id="MDQ5767860.1"/>
    </source>
</evidence>
<dbReference type="Gene3D" id="2.60.40.10">
    <property type="entry name" value="Immunoglobulins"/>
    <property type="match status" value="43"/>
</dbReference>
<feature type="domain" description="SD-repeat containing protein B" evidence="7">
    <location>
        <begin position="1270"/>
        <end position="1381"/>
    </location>
</feature>
<feature type="domain" description="SD-repeat containing protein B" evidence="7">
    <location>
        <begin position="3431"/>
        <end position="3540"/>
    </location>
</feature>
<evidence type="ECO:0000256" key="5">
    <source>
        <dbReference type="SAM" id="Phobius"/>
    </source>
</evidence>
<feature type="domain" description="SD-repeat containing protein B" evidence="7">
    <location>
        <begin position="5816"/>
        <end position="5899"/>
    </location>
</feature>
<feature type="domain" description="SD-repeat containing protein B" evidence="7">
    <location>
        <begin position="4218"/>
        <end position="4322"/>
    </location>
</feature>
<feature type="domain" description="SD-repeat containing protein B" evidence="7">
    <location>
        <begin position="4453"/>
        <end position="4562"/>
    </location>
</feature>
<evidence type="ECO:0000259" key="7">
    <source>
        <dbReference type="Pfam" id="PF17210"/>
    </source>
</evidence>
<feature type="domain" description="SD-repeat containing protein B" evidence="7">
    <location>
        <begin position="4566"/>
        <end position="4674"/>
    </location>
</feature>
<keyword evidence="5" id="KW-0472">Membrane</keyword>
<dbReference type="Pfam" id="PF18203">
    <property type="entry name" value="IPTL-CTERM"/>
    <property type="match status" value="1"/>
</dbReference>
<evidence type="ECO:0000256" key="6">
    <source>
        <dbReference type="SAM" id="SignalP"/>
    </source>
</evidence>
<dbReference type="RefSeq" id="WP_308133980.1">
    <property type="nucleotide sequence ID" value="NZ_CP133217.1"/>
</dbReference>
<feature type="domain" description="SD-repeat containing protein B" evidence="7">
    <location>
        <begin position="3773"/>
        <end position="3890"/>
    </location>
</feature>
<evidence type="ECO:0000259" key="8">
    <source>
        <dbReference type="Pfam" id="PF18203"/>
    </source>
</evidence>
<feature type="domain" description="SD-repeat containing protein B" evidence="7">
    <location>
        <begin position="3206"/>
        <end position="3285"/>
    </location>
</feature>
<keyword evidence="5" id="KW-0812">Transmembrane</keyword>
<dbReference type="EMBL" id="CP133217">
    <property type="protein sequence ID" value="WML86681.1"/>
    <property type="molecule type" value="Genomic_DNA"/>
</dbReference>
<dbReference type="InterPro" id="IPR033764">
    <property type="entry name" value="Sdr_B"/>
</dbReference>
<feature type="domain" description="SD-repeat containing protein B" evidence="7">
    <location>
        <begin position="2409"/>
        <end position="2523"/>
    </location>
</feature>
<feature type="domain" description="SD-repeat containing protein B" evidence="7">
    <location>
        <begin position="3545"/>
        <end position="3658"/>
    </location>
</feature>
<feature type="domain" description="IPTL-CTERM protein sorting" evidence="8">
    <location>
        <begin position="6357"/>
        <end position="6383"/>
    </location>
</feature>
<feature type="domain" description="SD-repeat containing protein B" evidence="7">
    <location>
        <begin position="1489"/>
        <end position="1602"/>
    </location>
</feature>
<feature type="domain" description="SD-repeat containing protein B" evidence="7">
    <location>
        <begin position="2988"/>
        <end position="3070"/>
    </location>
</feature>
<feature type="domain" description="SD-repeat containing protein B" evidence="7">
    <location>
        <begin position="4338"/>
        <end position="4446"/>
    </location>
</feature>
<feature type="domain" description="SD-repeat containing protein B" evidence="7">
    <location>
        <begin position="5116"/>
        <end position="5220"/>
    </location>
</feature>
<feature type="chain" id="PRO_5041243765" evidence="6">
    <location>
        <begin position="28"/>
        <end position="6386"/>
    </location>
</feature>
<feature type="domain" description="SD-repeat containing protein B" evidence="7">
    <location>
        <begin position="4679"/>
        <end position="4777"/>
    </location>
</feature>
<feature type="domain" description="SD-repeat containing protein B" evidence="7">
    <location>
        <begin position="5696"/>
        <end position="5784"/>
    </location>
</feature>
<keyword evidence="11" id="KW-1185">Reference proteome</keyword>
<dbReference type="EMBL" id="JAVFKN010000004">
    <property type="protein sequence ID" value="MDQ5767860.1"/>
    <property type="molecule type" value="Genomic_DNA"/>
</dbReference>
<dbReference type="NCBIfam" id="TIGR04174">
    <property type="entry name" value="IPTL_CTERM"/>
    <property type="match status" value="1"/>
</dbReference>
<evidence type="ECO:0000256" key="3">
    <source>
        <dbReference type="ARBA" id="ARBA00022729"/>
    </source>
</evidence>
<dbReference type="InterPro" id="IPR026442">
    <property type="entry name" value="IPTL_CTERM"/>
</dbReference>
<keyword evidence="2" id="KW-0964">Secreted</keyword>
<feature type="domain" description="SD-repeat containing protein B" evidence="7">
    <location>
        <begin position="5354"/>
        <end position="5467"/>
    </location>
</feature>
<dbReference type="InterPro" id="IPR051417">
    <property type="entry name" value="SDr/BOS_complex"/>
</dbReference>
<name>A0AA51MP43_9GAMM</name>
<keyword evidence="5" id="KW-1133">Transmembrane helix</keyword>
<feature type="region of interest" description="Disordered" evidence="4">
    <location>
        <begin position="2713"/>
        <end position="2734"/>
    </location>
</feature>
<comment type="subcellular location">
    <subcellularLocation>
        <location evidence="1">Secreted</location>
    </subcellularLocation>
</comment>